<reference evidence="2 3" key="1">
    <citation type="submission" date="2018-10" db="EMBL/GenBank/DDBJ databases">
        <title>Pan-genome distribution and transcriptional activeness of fungal secondary metabolism genes in Aspergillus section Fumigati.</title>
        <authorList>
            <person name="Takahashi H."/>
            <person name="Umemura M."/>
            <person name="Ninomiya A."/>
            <person name="Kusuya Y."/>
            <person name="Urayama S."/>
            <person name="Shimizu M."/>
            <person name="Watanabe A."/>
            <person name="Kamei K."/>
            <person name="Yaguchi T."/>
            <person name="Hagiwara D."/>
        </authorList>
    </citation>
    <scope>NUCLEOTIDE SEQUENCE [LARGE SCALE GENOMIC DNA]</scope>
    <source>
        <strain evidence="2 3">IFM 55266</strain>
    </source>
</reference>
<feature type="compositionally biased region" description="Acidic residues" evidence="1">
    <location>
        <begin position="838"/>
        <end position="855"/>
    </location>
</feature>
<dbReference type="AlphaFoldDB" id="A0A9P3F169"/>
<gene>
    <name evidence="2" type="ORF">Asppvi_001868</name>
</gene>
<dbReference type="OrthoDB" id="4455544at2759"/>
<dbReference type="EMBL" id="BHVY01000010">
    <property type="protein sequence ID" value="GIJ92590.1"/>
    <property type="molecule type" value="Genomic_DNA"/>
</dbReference>
<sequence length="917" mass="103257">MSRLSQLFAKSKQTQPVTSENAGGSAWTEVGNAADHLLEELESLYWTGVNQELDCIVSTFRQWQQPQFQHIHSDADNTLVNGFDTFISNVLLRPTATPPKLASQVSTRIDDKGRLVRSAEIRAMELSAAKIRTRVNVDVRKCLAQRPVEMDAAKRRARLLLQAAGFLDIDTIIEHSPARNTPSPLTPQLRMTKKGFKGCPAISVLPCSECKCVIRGSMYSATGGSTQPICEDCYWEHHYGDASYIKQYKHSIASEVAAGVSKHARCSSCRKHRNEIQRPYELRSKTEVHMLADAKYLSVMKLQKKSDLPTPTPPLAKVIHKDHSSRAGIYDAASRSGKMRLVGDEWLYKNFMQKNPWNNIHMAVRVGPLVIGNDRKESRNGAGISLRDPIFGQEQQKAGLTCLAICRAERQLWRRVSARRQKRKRFQTVLKQVVGTPFTGWPLSAAEEEVIELLVKASSDSADGTRQELYDTVKACLSPWVSVYFESIVGRLLDSKTTLAWDRLTNNCQQFCNSLIDWQVFGSLLAQSSVTGSDKDPPQPLYRMSFVCRPHATPSPFKHPNTIIDVPYGLSEEYIRRFHFGCYTGPDLIDSLHEYWFDWAGFNKHIYPHQTLFPWDCTEALHRYPVKCGNCTLSKHVWAFPYDSWSIIALHLSRDQFAYPPSELSPNPTHDASWINNRLTLLTALDSLSAGATAMSQSQHFQLWLQPQSDPSTDRIKLGGINRAQPCSHALEHRTHDDFFAANWASDYISSIQAYEVLRNKRYLPRTAQERELVFWGLEGQEPPGEYAVLAVEYSHVPNANFSRLRLLVVQTVVRFVGIVEVVETAEKAAEVEKEGGMEEGTEEEMEEEMEDVEEEDVVAEDVGEEVEEEIDMQVLVCLQSLSALAVSHKDGLSIGSEFARISIISAILGEMGHGKR</sequence>
<evidence type="ECO:0000313" key="3">
    <source>
        <dbReference type="Proteomes" id="UP001043456"/>
    </source>
</evidence>
<accession>A0A9P3F169</accession>
<comment type="caution">
    <text evidence="2">The sequence shown here is derived from an EMBL/GenBank/DDBJ whole genome shotgun (WGS) entry which is preliminary data.</text>
</comment>
<dbReference type="GeneID" id="67000480"/>
<evidence type="ECO:0000313" key="2">
    <source>
        <dbReference type="EMBL" id="GIJ92590.1"/>
    </source>
</evidence>
<dbReference type="RefSeq" id="XP_043163336.1">
    <property type="nucleotide sequence ID" value="XM_043307401.1"/>
</dbReference>
<feature type="region of interest" description="Disordered" evidence="1">
    <location>
        <begin position="831"/>
        <end position="855"/>
    </location>
</feature>
<keyword evidence="3" id="KW-1185">Reference proteome</keyword>
<name>A0A9P3F169_9EURO</name>
<organism evidence="2 3">
    <name type="scientific">Aspergillus pseudoviridinutans</name>
    <dbReference type="NCBI Taxonomy" id="1517512"/>
    <lineage>
        <taxon>Eukaryota</taxon>
        <taxon>Fungi</taxon>
        <taxon>Dikarya</taxon>
        <taxon>Ascomycota</taxon>
        <taxon>Pezizomycotina</taxon>
        <taxon>Eurotiomycetes</taxon>
        <taxon>Eurotiomycetidae</taxon>
        <taxon>Eurotiales</taxon>
        <taxon>Aspergillaceae</taxon>
        <taxon>Aspergillus</taxon>
        <taxon>Aspergillus subgen. Fumigati</taxon>
    </lineage>
</organism>
<proteinExistence type="predicted"/>
<dbReference type="Proteomes" id="UP001043456">
    <property type="component" value="Unassembled WGS sequence"/>
</dbReference>
<evidence type="ECO:0000256" key="1">
    <source>
        <dbReference type="SAM" id="MobiDB-lite"/>
    </source>
</evidence>
<protein>
    <submittedName>
        <fullName evidence="2">Uncharacterized protein</fullName>
    </submittedName>
</protein>